<dbReference type="EMBL" id="JALJOT010000013">
    <property type="protein sequence ID" value="KAK9903929.1"/>
    <property type="molecule type" value="Genomic_DNA"/>
</dbReference>
<dbReference type="Gene3D" id="3.40.47.10">
    <property type="match status" value="1"/>
</dbReference>
<keyword evidence="3" id="KW-0808">Transferase</keyword>
<dbReference type="InterPro" id="IPR016039">
    <property type="entry name" value="Thiolase-like"/>
</dbReference>
<accession>A0ABR2YET6</accession>
<evidence type="ECO:0000259" key="4">
    <source>
        <dbReference type="Pfam" id="PF08392"/>
    </source>
</evidence>
<keyword evidence="7" id="KW-1185">Reference proteome</keyword>
<feature type="domain" description="FAE" evidence="4">
    <location>
        <begin position="3"/>
        <end position="280"/>
    </location>
</feature>
<gene>
    <name evidence="6" type="ORF">WJX75_000721</name>
</gene>
<proteinExistence type="inferred from homology"/>
<comment type="caution">
    <text evidence="6">The sequence shown here is derived from an EMBL/GenBank/DDBJ whole genome shotgun (WGS) entry which is preliminary data.</text>
</comment>
<evidence type="ECO:0000256" key="1">
    <source>
        <dbReference type="ARBA" id="ARBA00005531"/>
    </source>
</evidence>
<evidence type="ECO:0000256" key="2">
    <source>
        <dbReference type="ARBA" id="ARBA00012307"/>
    </source>
</evidence>
<dbReference type="SUPFAM" id="SSF53901">
    <property type="entry name" value="Thiolase-like"/>
    <property type="match status" value="2"/>
</dbReference>
<evidence type="ECO:0000313" key="6">
    <source>
        <dbReference type="EMBL" id="KAK9903929.1"/>
    </source>
</evidence>
<evidence type="ECO:0000313" key="7">
    <source>
        <dbReference type="Proteomes" id="UP001491310"/>
    </source>
</evidence>
<dbReference type="Proteomes" id="UP001491310">
    <property type="component" value="Unassembled WGS sequence"/>
</dbReference>
<organism evidence="6 7">
    <name type="scientific">Coccomyxa subellipsoidea</name>
    <dbReference type="NCBI Taxonomy" id="248742"/>
    <lineage>
        <taxon>Eukaryota</taxon>
        <taxon>Viridiplantae</taxon>
        <taxon>Chlorophyta</taxon>
        <taxon>core chlorophytes</taxon>
        <taxon>Trebouxiophyceae</taxon>
        <taxon>Trebouxiophyceae incertae sedis</taxon>
        <taxon>Coccomyxaceae</taxon>
        <taxon>Coccomyxa</taxon>
    </lineage>
</organism>
<feature type="domain" description="Beta-ketoacyl-[acyl-carrier-protein] synthase III C-terminal" evidence="5">
    <location>
        <begin position="293"/>
        <end position="373"/>
    </location>
</feature>
<name>A0ABR2YET6_9CHLO</name>
<protein>
    <recommendedName>
        <fullName evidence="2">very-long-chain 3-oxoacyl-CoA synthase</fullName>
        <ecNumber evidence="2">2.3.1.199</ecNumber>
    </recommendedName>
</protein>
<comment type="similarity">
    <text evidence="1">Belongs to the thiolase-like superfamily. Chalcone/stilbene synthases family.</text>
</comment>
<dbReference type="PANTHER" id="PTHR31561">
    <property type="entry name" value="3-KETOACYL-COA SYNTHASE"/>
    <property type="match status" value="1"/>
</dbReference>
<dbReference type="InterPro" id="IPR012392">
    <property type="entry name" value="3-ktacl-CoA_syn"/>
</dbReference>
<evidence type="ECO:0000256" key="3">
    <source>
        <dbReference type="ARBA" id="ARBA00022679"/>
    </source>
</evidence>
<dbReference type="EC" id="2.3.1.199" evidence="2"/>
<dbReference type="InterPro" id="IPR013747">
    <property type="entry name" value="ACP_syn_III_C"/>
</dbReference>
<reference evidence="6 7" key="1">
    <citation type="journal article" date="2024" name="Nat. Commun.">
        <title>Phylogenomics reveals the evolutionary origins of lichenization in chlorophyte algae.</title>
        <authorList>
            <person name="Puginier C."/>
            <person name="Libourel C."/>
            <person name="Otte J."/>
            <person name="Skaloud P."/>
            <person name="Haon M."/>
            <person name="Grisel S."/>
            <person name="Petersen M."/>
            <person name="Berrin J.G."/>
            <person name="Delaux P.M."/>
            <person name="Dal Grande F."/>
            <person name="Keller J."/>
        </authorList>
    </citation>
    <scope>NUCLEOTIDE SEQUENCE [LARGE SCALE GENOMIC DNA]</scope>
    <source>
        <strain evidence="6 7">SAG 216-7</strain>
    </source>
</reference>
<sequence>MGVFLLDFSCFAAPKQLRKSRGETLDLLTKGWKFDNDALSTMRKGFFGGGAGIGDATGIPASIVDNKPFDLSMDAAIAEMEMVIYSVVENTLQASNLGPSEVDIFITATDTYVPVPSMSAIIANRFKMRSDVRTYSLGGHACTSGIIAVELAQQLLKAAKGKVALLVLHENCTAGFSRSNVKACCAGNVLFRLNGVALVLTNRPEDRRRAKYELMHTKCTLLSNDAAFNCVKVREAADGETGVFLQKNDVLASASQSIKLTLTKLGPLILPLSELVRVACNRKYKPTLASAFNHILIHTAAAAVITAVAQGLGLEPKAAIPSSETLERFGCTMMCSTYYILANIESQNAVRKGDRILQLGFGAGFECGAAFWRALRDVKDAKHKAWEPYV</sequence>
<dbReference type="InterPro" id="IPR013601">
    <property type="entry name" value="FAE1_typ3_polyketide_synth"/>
</dbReference>
<evidence type="ECO:0000259" key="5">
    <source>
        <dbReference type="Pfam" id="PF08541"/>
    </source>
</evidence>
<dbReference type="Pfam" id="PF08541">
    <property type="entry name" value="ACP_syn_III_C"/>
    <property type="match status" value="1"/>
</dbReference>
<dbReference type="Pfam" id="PF08392">
    <property type="entry name" value="FAE1_CUT1_RppA"/>
    <property type="match status" value="1"/>
</dbReference>